<name>A0ABM8WFW4_9BURK</name>
<reference evidence="2 3" key="1">
    <citation type="submission" date="2021-08" db="EMBL/GenBank/DDBJ databases">
        <authorList>
            <person name="Peeters C."/>
        </authorList>
    </citation>
    <scope>NUCLEOTIDE SEQUENCE [LARGE SCALE GENOMIC DNA]</scope>
    <source>
        <strain evidence="2 3">LMG 32289</strain>
    </source>
</reference>
<protein>
    <recommendedName>
        <fullName evidence="4">Lactate dehydrogenase</fullName>
    </recommendedName>
</protein>
<dbReference type="EMBL" id="CAJZAG010000002">
    <property type="protein sequence ID" value="CAG9166208.1"/>
    <property type="molecule type" value="Genomic_DNA"/>
</dbReference>
<feature type="compositionally biased region" description="Polar residues" evidence="1">
    <location>
        <begin position="1"/>
        <end position="16"/>
    </location>
</feature>
<evidence type="ECO:0008006" key="4">
    <source>
        <dbReference type="Google" id="ProtNLM"/>
    </source>
</evidence>
<proteinExistence type="predicted"/>
<dbReference type="RefSeq" id="WP_223982635.1">
    <property type="nucleotide sequence ID" value="NZ_CAJZAG010000002.1"/>
</dbReference>
<feature type="region of interest" description="Disordered" evidence="1">
    <location>
        <begin position="1"/>
        <end position="50"/>
    </location>
</feature>
<accession>A0ABM8WFW4</accession>
<evidence type="ECO:0000313" key="2">
    <source>
        <dbReference type="EMBL" id="CAG9166208.1"/>
    </source>
</evidence>
<sequence>MTVISPLSNQNPNVQRSAATSASSTSGAAWPQSQQSTAAGSTSVTLNQQSNDPTYTLAQLSPKSVWERVASDAVTSRMAGNIYAPNLANRFDGLGAALLSRFKLDGSDFSQAVMQLPAGTPADSVKASAFHAQTDNQVALTVTTRSGATVTVSLGNDDDRLAVQIAVTNGKLSDAERDALSNLSGAFQKAIDGLTAMPPRLDVGDLLAFDPKVLASVNLHASVDRGHNDIQTIDLVANDQQRTLTSKSLTGTVNVDVNVADTAMLGSATQQADAVHKYLEQFDAARSRGQGDAALMTMFKDAFAALHSNINADETPKIRGIQLSTGDHGMMTGLADFSASITQTAVKSNPMRSDEVDAFSYQVSQDTKITGASALDRNIKQHQESKLDASFHRSLFADTSLMLDENRFSQNYFYEQIHDSASSNTEIGYQDGNLTKASITQSADQSRRVQKYELGRLESDTTDPVSNTHTTDVLALVKAAEQSDESYRPGDIKLQEKILSSMHDRVMLQPEAGRLAN</sequence>
<keyword evidence="3" id="KW-1185">Reference proteome</keyword>
<evidence type="ECO:0000313" key="3">
    <source>
        <dbReference type="Proteomes" id="UP000706525"/>
    </source>
</evidence>
<comment type="caution">
    <text evidence="2">The sequence shown here is derived from an EMBL/GenBank/DDBJ whole genome shotgun (WGS) entry which is preliminary data.</text>
</comment>
<evidence type="ECO:0000256" key="1">
    <source>
        <dbReference type="SAM" id="MobiDB-lite"/>
    </source>
</evidence>
<gene>
    <name evidence="2" type="ORF">LMG32289_00953</name>
</gene>
<feature type="compositionally biased region" description="Low complexity" evidence="1">
    <location>
        <begin position="17"/>
        <end position="43"/>
    </location>
</feature>
<dbReference type="Proteomes" id="UP000706525">
    <property type="component" value="Unassembled WGS sequence"/>
</dbReference>
<organism evidence="2 3">
    <name type="scientific">Cupriavidus pampae</name>
    <dbReference type="NCBI Taxonomy" id="659251"/>
    <lineage>
        <taxon>Bacteria</taxon>
        <taxon>Pseudomonadati</taxon>
        <taxon>Pseudomonadota</taxon>
        <taxon>Betaproteobacteria</taxon>
        <taxon>Burkholderiales</taxon>
        <taxon>Burkholderiaceae</taxon>
        <taxon>Cupriavidus</taxon>
    </lineage>
</organism>